<organism evidence="3 4">
    <name type="scientific">Nocardia amamiensis</name>
    <dbReference type="NCBI Taxonomy" id="404578"/>
    <lineage>
        <taxon>Bacteria</taxon>
        <taxon>Bacillati</taxon>
        <taxon>Actinomycetota</taxon>
        <taxon>Actinomycetes</taxon>
        <taxon>Mycobacteriales</taxon>
        <taxon>Nocardiaceae</taxon>
        <taxon>Nocardia</taxon>
    </lineage>
</organism>
<keyword evidence="4" id="KW-1185">Reference proteome</keyword>
<evidence type="ECO:0000259" key="2">
    <source>
        <dbReference type="Pfam" id="PF00582"/>
    </source>
</evidence>
<accession>A0ABS0D350</accession>
<gene>
    <name evidence="3" type="ORF">IU459_28910</name>
</gene>
<dbReference type="InterPro" id="IPR014729">
    <property type="entry name" value="Rossmann-like_a/b/a_fold"/>
</dbReference>
<comment type="similarity">
    <text evidence="1">Belongs to the universal stress protein A family.</text>
</comment>
<proteinExistence type="inferred from homology"/>
<dbReference type="RefSeq" id="WP_195132742.1">
    <property type="nucleotide sequence ID" value="NZ_JADLQX010000028.1"/>
</dbReference>
<feature type="domain" description="UspA" evidence="2">
    <location>
        <begin position="170"/>
        <end position="302"/>
    </location>
</feature>
<dbReference type="PANTHER" id="PTHR31964">
    <property type="entry name" value="ADENINE NUCLEOTIDE ALPHA HYDROLASES-LIKE SUPERFAMILY PROTEIN"/>
    <property type="match status" value="1"/>
</dbReference>
<dbReference type="Proteomes" id="UP000702209">
    <property type="component" value="Unassembled WGS sequence"/>
</dbReference>
<dbReference type="PANTHER" id="PTHR31964:SF113">
    <property type="entry name" value="USPA DOMAIN-CONTAINING PROTEIN"/>
    <property type="match status" value="1"/>
</dbReference>
<dbReference type="Gene3D" id="3.40.50.620">
    <property type="entry name" value="HUPs"/>
    <property type="match status" value="2"/>
</dbReference>
<evidence type="ECO:0000313" key="4">
    <source>
        <dbReference type="Proteomes" id="UP000702209"/>
    </source>
</evidence>
<dbReference type="SUPFAM" id="SSF52402">
    <property type="entry name" value="Adenine nucleotide alpha hydrolases-like"/>
    <property type="match status" value="2"/>
</dbReference>
<dbReference type="EMBL" id="JADLQX010000028">
    <property type="protein sequence ID" value="MBF6301528.1"/>
    <property type="molecule type" value="Genomic_DNA"/>
</dbReference>
<reference evidence="3 4" key="1">
    <citation type="submission" date="2020-10" db="EMBL/GenBank/DDBJ databases">
        <title>Identification of Nocardia species via Next-generation sequencing and recognition of intraspecies genetic diversity.</title>
        <authorList>
            <person name="Li P."/>
            <person name="Li P."/>
            <person name="Lu B."/>
        </authorList>
    </citation>
    <scope>NUCLEOTIDE SEQUENCE [LARGE SCALE GENOMIC DNA]</scope>
    <source>
        <strain evidence="3 4">BJ06-0157</strain>
    </source>
</reference>
<dbReference type="PRINTS" id="PR01438">
    <property type="entry name" value="UNVRSLSTRESS"/>
</dbReference>
<name>A0ABS0D350_9NOCA</name>
<protein>
    <submittedName>
        <fullName evidence="3">Universal stress protein</fullName>
    </submittedName>
</protein>
<evidence type="ECO:0000256" key="1">
    <source>
        <dbReference type="ARBA" id="ARBA00008791"/>
    </source>
</evidence>
<feature type="domain" description="UspA" evidence="2">
    <location>
        <begin position="21"/>
        <end position="157"/>
    </location>
</feature>
<dbReference type="InterPro" id="IPR006016">
    <property type="entry name" value="UspA"/>
</dbReference>
<comment type="caution">
    <text evidence="3">The sequence shown here is derived from an EMBL/GenBank/DDBJ whole genome shotgun (WGS) entry which is preliminary data.</text>
</comment>
<dbReference type="Pfam" id="PF00582">
    <property type="entry name" value="Usp"/>
    <property type="match status" value="2"/>
</dbReference>
<dbReference type="InterPro" id="IPR006015">
    <property type="entry name" value="Universal_stress_UspA"/>
</dbReference>
<sequence>MTTKGKAMADSTASQSVPQMIAAVDGSAISYHAVAWAAVEAVLRRRQLHILTSMALPGGFGPGMTLSDADMEWMRRDGERILTEASRIAREAVPGAELVLTTEVSFDFLIPTLIDRSHQVKMLVVGSRGIGAFQRGMLGSVSTAVTRHAHCPVAVIHDISGITPEWTDQPVVVGVDGSDNSVPAIELAFEEASLRKVGLTAVHTWSDVTGLDIPMADWDAMLESEQVLLAEQLAGYQERYPDVPVRRVVKVDRPARALLDESEHAQLLVVGSHGRGGFASMLLGSTSNKLLHSAQCPMIVVRDRERPPA</sequence>
<evidence type="ECO:0000313" key="3">
    <source>
        <dbReference type="EMBL" id="MBF6301528.1"/>
    </source>
</evidence>